<keyword evidence="2" id="KW-1185">Reference proteome</keyword>
<gene>
    <name evidence="1" type="ORF">PG999_014614</name>
</gene>
<sequence length="119" mass="13100">MGIGSTPHLADQNSAIFGNSACWAERDLWVDTGPHGADPFDYIDPANLIVEFTMIANGESLLSPYQHSERINRALEALEPQLEDEYQSGSHREVQRACGLRNLDDGAGKQCSEIREIGN</sequence>
<proteinExistence type="predicted"/>
<evidence type="ECO:0000313" key="1">
    <source>
        <dbReference type="EMBL" id="KAK8093027.1"/>
    </source>
</evidence>
<name>A0AAW0Q9E1_9PEZI</name>
<dbReference type="EMBL" id="JAQQWP010000012">
    <property type="protein sequence ID" value="KAK8093027.1"/>
    <property type="molecule type" value="Genomic_DNA"/>
</dbReference>
<protein>
    <submittedName>
        <fullName evidence="1">Uncharacterized protein</fullName>
    </submittedName>
</protein>
<organism evidence="1 2">
    <name type="scientific">Apiospora kogelbergensis</name>
    <dbReference type="NCBI Taxonomy" id="1337665"/>
    <lineage>
        <taxon>Eukaryota</taxon>
        <taxon>Fungi</taxon>
        <taxon>Dikarya</taxon>
        <taxon>Ascomycota</taxon>
        <taxon>Pezizomycotina</taxon>
        <taxon>Sordariomycetes</taxon>
        <taxon>Xylariomycetidae</taxon>
        <taxon>Amphisphaeriales</taxon>
        <taxon>Apiosporaceae</taxon>
        <taxon>Apiospora</taxon>
    </lineage>
</organism>
<dbReference type="Proteomes" id="UP001392437">
    <property type="component" value="Unassembled WGS sequence"/>
</dbReference>
<dbReference type="AlphaFoldDB" id="A0AAW0Q9E1"/>
<comment type="caution">
    <text evidence="1">The sequence shown here is derived from an EMBL/GenBank/DDBJ whole genome shotgun (WGS) entry which is preliminary data.</text>
</comment>
<reference evidence="1 2" key="1">
    <citation type="submission" date="2023-01" db="EMBL/GenBank/DDBJ databases">
        <title>Analysis of 21 Apiospora genomes using comparative genomics revels a genus with tremendous synthesis potential of carbohydrate active enzymes and secondary metabolites.</title>
        <authorList>
            <person name="Sorensen T."/>
        </authorList>
    </citation>
    <scope>NUCLEOTIDE SEQUENCE [LARGE SCALE GENOMIC DNA]</scope>
    <source>
        <strain evidence="1 2">CBS 117206</strain>
    </source>
</reference>
<evidence type="ECO:0000313" key="2">
    <source>
        <dbReference type="Proteomes" id="UP001392437"/>
    </source>
</evidence>
<accession>A0AAW0Q9E1</accession>